<dbReference type="OrthoDB" id="9801163at2"/>
<dbReference type="PROSITE" id="PS50928">
    <property type="entry name" value="ABC_TM1"/>
    <property type="match status" value="1"/>
</dbReference>
<evidence type="ECO:0000256" key="1">
    <source>
        <dbReference type="ARBA" id="ARBA00004141"/>
    </source>
</evidence>
<feature type="transmembrane region" description="Helical" evidence="6">
    <location>
        <begin position="152"/>
        <end position="178"/>
    </location>
</feature>
<sequence>MNGLYAYWEFIASRQDDIVKALQEHLMLSLVSVVLGALVAIPVGVLLAGNRVRWLNSAVFAIANVLQTIPSLALLAILIPLLGIGRTPAIFALFLYSLMPILRNTYSGFQAVDQNLLEAAKGMGYSAGQRLVNIQLPLAFPYIMSGIRVTTVYIISWATLATLIGAGGLGQLIFAGLGVNREELIFTGAILAVLLALAADFLLGLAEKWVTARAKSQPVSEPM</sequence>
<dbReference type="PANTHER" id="PTHR30177:SF4">
    <property type="entry name" value="OSMOPROTECTANT IMPORT PERMEASE PROTEIN OSMW"/>
    <property type="match status" value="1"/>
</dbReference>
<feature type="transmembrane region" description="Helical" evidence="6">
    <location>
        <begin position="88"/>
        <end position="106"/>
    </location>
</feature>
<protein>
    <submittedName>
        <fullName evidence="8">ABC transporter permease</fullName>
    </submittedName>
</protein>
<feature type="transmembrane region" description="Helical" evidence="6">
    <location>
        <begin position="59"/>
        <end position="82"/>
    </location>
</feature>
<evidence type="ECO:0000256" key="6">
    <source>
        <dbReference type="RuleBase" id="RU363032"/>
    </source>
</evidence>
<organism evidence="8 9">
    <name type="scientific">Paenibacillus xerothermodurans</name>
    <dbReference type="NCBI Taxonomy" id="1977292"/>
    <lineage>
        <taxon>Bacteria</taxon>
        <taxon>Bacillati</taxon>
        <taxon>Bacillota</taxon>
        <taxon>Bacilli</taxon>
        <taxon>Bacillales</taxon>
        <taxon>Paenibacillaceae</taxon>
        <taxon>Paenibacillus</taxon>
    </lineage>
</organism>
<dbReference type="GO" id="GO:0005886">
    <property type="term" value="C:plasma membrane"/>
    <property type="evidence" value="ECO:0007669"/>
    <property type="project" value="UniProtKB-SubCell"/>
</dbReference>
<feature type="transmembrane region" description="Helical" evidence="6">
    <location>
        <begin position="26"/>
        <end position="47"/>
    </location>
</feature>
<evidence type="ECO:0000259" key="7">
    <source>
        <dbReference type="PROSITE" id="PS50928"/>
    </source>
</evidence>
<dbReference type="Pfam" id="PF00528">
    <property type="entry name" value="BPD_transp_1"/>
    <property type="match status" value="1"/>
</dbReference>
<dbReference type="FunFam" id="1.10.3720.10:FF:000001">
    <property type="entry name" value="Glycine betaine ABC transporter, permease"/>
    <property type="match status" value="1"/>
</dbReference>
<proteinExistence type="inferred from homology"/>
<comment type="subcellular location">
    <subcellularLocation>
        <location evidence="6">Cell membrane</location>
        <topology evidence="6">Multi-pass membrane protein</topology>
    </subcellularLocation>
    <subcellularLocation>
        <location evidence="1">Membrane</location>
        <topology evidence="1">Multi-pass membrane protein</topology>
    </subcellularLocation>
</comment>
<keyword evidence="9" id="KW-1185">Reference proteome</keyword>
<dbReference type="AlphaFoldDB" id="A0A2W1NW95"/>
<dbReference type="RefSeq" id="WP_089198581.1">
    <property type="nucleotide sequence ID" value="NZ_NHRJ02000001.1"/>
</dbReference>
<reference evidence="8" key="1">
    <citation type="submission" date="2018-06" db="EMBL/GenBank/DDBJ databases">
        <title>Paenibacillus xerothermodurans sp. nov. an extremely dry heat resistant spore forming bacterium isolated from the soil of Cape Canaveral, Florida.</title>
        <authorList>
            <person name="Seuylemezian A."/>
            <person name="Kaur N."/>
            <person name="Patil P."/>
            <person name="Patil P."/>
            <person name="Mayilraj S."/>
            <person name="Vaishampayan P."/>
        </authorList>
    </citation>
    <scope>NUCLEOTIDE SEQUENCE [LARGE SCALE GENOMIC DNA]</scope>
    <source>
        <strain evidence="8">ATCC 27380</strain>
    </source>
</reference>
<dbReference type="SUPFAM" id="SSF161098">
    <property type="entry name" value="MetI-like"/>
    <property type="match status" value="1"/>
</dbReference>
<dbReference type="EMBL" id="NHRJ02000001">
    <property type="protein sequence ID" value="PZE22813.1"/>
    <property type="molecule type" value="Genomic_DNA"/>
</dbReference>
<evidence type="ECO:0000256" key="3">
    <source>
        <dbReference type="ARBA" id="ARBA00022692"/>
    </source>
</evidence>
<feature type="domain" description="ABC transmembrane type-1" evidence="7">
    <location>
        <begin position="22"/>
        <end position="203"/>
    </location>
</feature>
<dbReference type="InterPro" id="IPR000515">
    <property type="entry name" value="MetI-like"/>
</dbReference>
<dbReference type="GO" id="GO:0055085">
    <property type="term" value="P:transmembrane transport"/>
    <property type="evidence" value="ECO:0007669"/>
    <property type="project" value="InterPro"/>
</dbReference>
<evidence type="ECO:0000256" key="4">
    <source>
        <dbReference type="ARBA" id="ARBA00022989"/>
    </source>
</evidence>
<evidence type="ECO:0000256" key="5">
    <source>
        <dbReference type="ARBA" id="ARBA00023136"/>
    </source>
</evidence>
<gene>
    <name evidence="8" type="ORF">CBW46_003370</name>
</gene>
<accession>A0A2W1NW95</accession>
<dbReference type="Proteomes" id="UP000214746">
    <property type="component" value="Unassembled WGS sequence"/>
</dbReference>
<dbReference type="Gene3D" id="1.10.3720.10">
    <property type="entry name" value="MetI-like"/>
    <property type="match status" value="1"/>
</dbReference>
<dbReference type="CDD" id="cd06261">
    <property type="entry name" value="TM_PBP2"/>
    <property type="match status" value="1"/>
</dbReference>
<comment type="caution">
    <text evidence="8">The sequence shown here is derived from an EMBL/GenBank/DDBJ whole genome shotgun (WGS) entry which is preliminary data.</text>
</comment>
<dbReference type="InterPro" id="IPR035906">
    <property type="entry name" value="MetI-like_sf"/>
</dbReference>
<keyword evidence="5 6" id="KW-0472">Membrane</keyword>
<evidence type="ECO:0000313" key="8">
    <source>
        <dbReference type="EMBL" id="PZE22813.1"/>
    </source>
</evidence>
<feature type="transmembrane region" description="Helical" evidence="6">
    <location>
        <begin position="184"/>
        <end position="206"/>
    </location>
</feature>
<keyword evidence="4 6" id="KW-1133">Transmembrane helix</keyword>
<evidence type="ECO:0000256" key="2">
    <source>
        <dbReference type="ARBA" id="ARBA00022448"/>
    </source>
</evidence>
<keyword evidence="3 6" id="KW-0812">Transmembrane</keyword>
<comment type="similarity">
    <text evidence="6">Belongs to the binding-protein-dependent transport system permease family.</text>
</comment>
<dbReference type="InterPro" id="IPR051204">
    <property type="entry name" value="ABC_transp_perm/SBD"/>
</dbReference>
<dbReference type="PANTHER" id="PTHR30177">
    <property type="entry name" value="GLYCINE BETAINE/L-PROLINE TRANSPORT SYSTEM PERMEASE PROTEIN PROW"/>
    <property type="match status" value="1"/>
</dbReference>
<evidence type="ECO:0000313" key="9">
    <source>
        <dbReference type="Proteomes" id="UP000214746"/>
    </source>
</evidence>
<keyword evidence="2 6" id="KW-0813">Transport</keyword>
<name>A0A2W1NW95_PAEXE</name>
<dbReference type="GO" id="GO:0031460">
    <property type="term" value="P:glycine betaine transport"/>
    <property type="evidence" value="ECO:0007669"/>
    <property type="project" value="TreeGrafter"/>
</dbReference>